<keyword evidence="2" id="KW-1185">Reference proteome</keyword>
<dbReference type="Proteomes" id="UP000186890">
    <property type="component" value="Unassembled WGS sequence"/>
</dbReference>
<protein>
    <submittedName>
        <fullName evidence="1">Uncharacterized protein</fullName>
    </submittedName>
</protein>
<dbReference type="RefSeq" id="WP_075105327.1">
    <property type="nucleotide sequence ID" value="NZ_MSJM01000007.1"/>
</dbReference>
<reference evidence="2" key="1">
    <citation type="submission" date="2016-12" db="EMBL/GenBank/DDBJ databases">
        <authorList>
            <person name="Gulvik C.A."/>
        </authorList>
    </citation>
    <scope>NUCLEOTIDE SEQUENCE [LARGE SCALE GENOMIC DNA]</scope>
    <source>
        <strain evidence="2">NED12-00049-6B</strain>
    </source>
</reference>
<dbReference type="EMBL" id="MSJM01000007">
    <property type="protein sequence ID" value="OLF47328.1"/>
    <property type="molecule type" value="Genomic_DNA"/>
</dbReference>
<gene>
    <name evidence="1" type="ORF">BU202_08355</name>
</gene>
<sequence length="76" mass="8874">MKQYQLGDYDIYVSQRLHPVYDGQDQLLIIYPEHTSICCSVTVSQDGNLQLATYWGIVYDICGKVVHIWYNDEEVE</sequence>
<accession>A0A1Q8E6C1</accession>
<dbReference type="OrthoDB" id="2223886at2"/>
<proteinExistence type="predicted"/>
<dbReference type="AlphaFoldDB" id="A0A1Q8E6C1"/>
<evidence type="ECO:0000313" key="1">
    <source>
        <dbReference type="EMBL" id="OLF47328.1"/>
    </source>
</evidence>
<comment type="caution">
    <text evidence="1">The sequence shown here is derived from an EMBL/GenBank/DDBJ whole genome shotgun (WGS) entry which is preliminary data.</text>
</comment>
<organism evidence="1 2">
    <name type="scientific">Streptococcus cuniculi</name>
    <dbReference type="NCBI Taxonomy" id="1432788"/>
    <lineage>
        <taxon>Bacteria</taxon>
        <taxon>Bacillati</taxon>
        <taxon>Bacillota</taxon>
        <taxon>Bacilli</taxon>
        <taxon>Lactobacillales</taxon>
        <taxon>Streptococcaceae</taxon>
        <taxon>Streptococcus</taxon>
    </lineage>
</organism>
<evidence type="ECO:0000313" key="2">
    <source>
        <dbReference type="Proteomes" id="UP000186890"/>
    </source>
</evidence>
<name>A0A1Q8E6C1_9STRE</name>